<proteinExistence type="predicted"/>
<accession>A0A1I7WCR5</accession>
<dbReference type="AlphaFoldDB" id="A0A1I7WCR5"/>
<keyword evidence="1" id="KW-1185">Reference proteome</keyword>
<evidence type="ECO:0000313" key="1">
    <source>
        <dbReference type="Proteomes" id="UP000095283"/>
    </source>
</evidence>
<reference evidence="2" key="1">
    <citation type="submission" date="2016-11" db="UniProtKB">
        <authorList>
            <consortium name="WormBaseParasite"/>
        </authorList>
    </citation>
    <scope>IDENTIFICATION</scope>
</reference>
<evidence type="ECO:0000313" key="2">
    <source>
        <dbReference type="WBParaSite" id="Hba_02528"/>
    </source>
</evidence>
<dbReference type="Proteomes" id="UP000095283">
    <property type="component" value="Unplaced"/>
</dbReference>
<protein>
    <submittedName>
        <fullName evidence="2">Uncharacterized protein</fullName>
    </submittedName>
</protein>
<organism evidence="1 2">
    <name type="scientific">Heterorhabditis bacteriophora</name>
    <name type="common">Entomopathogenic nematode worm</name>
    <dbReference type="NCBI Taxonomy" id="37862"/>
    <lineage>
        <taxon>Eukaryota</taxon>
        <taxon>Metazoa</taxon>
        <taxon>Ecdysozoa</taxon>
        <taxon>Nematoda</taxon>
        <taxon>Chromadorea</taxon>
        <taxon>Rhabditida</taxon>
        <taxon>Rhabditina</taxon>
        <taxon>Rhabditomorpha</taxon>
        <taxon>Strongyloidea</taxon>
        <taxon>Heterorhabditidae</taxon>
        <taxon>Heterorhabditis</taxon>
    </lineage>
</organism>
<sequence>MRFNQPTHSLLWLFSYNIL</sequence>
<name>A0A1I7WCR5_HETBA</name>
<dbReference type="WBParaSite" id="Hba_02528">
    <property type="protein sequence ID" value="Hba_02528"/>
    <property type="gene ID" value="Hba_02528"/>
</dbReference>